<evidence type="ECO:0000313" key="1">
    <source>
        <dbReference type="EMBL" id="OAB77878.1"/>
    </source>
</evidence>
<dbReference type="InterPro" id="IPR014199">
    <property type="entry name" value="Spore_YtxC"/>
</dbReference>
<dbReference type="STRING" id="1763538.LPB68_07425"/>
<reference evidence="1 2" key="1">
    <citation type="submission" date="2016-02" db="EMBL/GenBank/DDBJ databases">
        <title>Paenibacillus sp. LPB0068, isolated from Crassostrea gigas.</title>
        <authorList>
            <person name="Shin S.-K."/>
            <person name="Yi H."/>
        </authorList>
    </citation>
    <scope>NUCLEOTIDE SEQUENCE [LARGE SCALE GENOMIC DNA]</scope>
    <source>
        <strain evidence="1 2">LPB0068</strain>
    </source>
</reference>
<evidence type="ECO:0000313" key="2">
    <source>
        <dbReference type="Proteomes" id="UP000077134"/>
    </source>
</evidence>
<name>A0A167GT92_9BACL</name>
<dbReference type="EMBL" id="LSFN01000001">
    <property type="protein sequence ID" value="OAB77878.1"/>
    <property type="molecule type" value="Genomic_DNA"/>
</dbReference>
<dbReference type="OrthoDB" id="2986513at2"/>
<dbReference type="Proteomes" id="UP000077134">
    <property type="component" value="Unassembled WGS sequence"/>
</dbReference>
<gene>
    <name evidence="1" type="ORF">PNBC_00505</name>
</gene>
<evidence type="ECO:0008006" key="3">
    <source>
        <dbReference type="Google" id="ProtNLM"/>
    </source>
</evidence>
<proteinExistence type="predicted"/>
<dbReference type="Pfam" id="PF08812">
    <property type="entry name" value="YtxC"/>
    <property type="match status" value="1"/>
</dbReference>
<sequence>MLVFSISTTTLTTEEETAFHRIVTRVNEELHKKYKSLQLTCVSVEGTSYWQCSGNEQRSFKGDSLLFIYQQAAKATAELILELKEQHIIRTLLRNEFNFSGKDESERIIEHCLALLEKGDESPNPSWNRRFLMLAKSLQRCFQETNILNIDGFIAFRLQEYGKELREVIEYTVDEFLVDRQYEEFVGLLKYFVYFQEPLIPVAHVVHKGGLELLLFDENMNPLLRSGHESVFVERINQQDMELEDAVVSTLISVSPAKLIIHTRDAQMPAVKTLQQIFEKRVEICHYCPECHVFFREKEKI</sequence>
<dbReference type="AlphaFoldDB" id="A0A167GT92"/>
<dbReference type="KEGG" id="pcx:LPB68_07425"/>
<organism evidence="1 2">
    <name type="scientific">Paenibacillus crassostreae</name>
    <dbReference type="NCBI Taxonomy" id="1763538"/>
    <lineage>
        <taxon>Bacteria</taxon>
        <taxon>Bacillati</taxon>
        <taxon>Bacillota</taxon>
        <taxon>Bacilli</taxon>
        <taxon>Bacillales</taxon>
        <taxon>Paenibacillaceae</taxon>
        <taxon>Paenibacillus</taxon>
    </lineage>
</organism>
<keyword evidence="2" id="KW-1185">Reference proteome</keyword>
<protein>
    <recommendedName>
        <fullName evidence="3">Sporulation protein</fullName>
    </recommendedName>
</protein>
<dbReference type="RefSeq" id="WP_068654165.1">
    <property type="nucleotide sequence ID" value="NZ_CP017770.1"/>
</dbReference>
<comment type="caution">
    <text evidence="1">The sequence shown here is derived from an EMBL/GenBank/DDBJ whole genome shotgun (WGS) entry which is preliminary data.</text>
</comment>
<accession>A0A167GT92</accession>